<accession>A0A3L6DPX0</accession>
<gene>
    <name evidence="1" type="ORF">Zm00014a_023652</name>
</gene>
<dbReference type="EMBL" id="NCVQ01000009">
    <property type="protein sequence ID" value="PWZ10428.1"/>
    <property type="molecule type" value="Genomic_DNA"/>
</dbReference>
<evidence type="ECO:0000313" key="1">
    <source>
        <dbReference type="EMBL" id="PWZ10428.1"/>
    </source>
</evidence>
<protein>
    <submittedName>
        <fullName evidence="1">Uncharacterized protein</fullName>
    </submittedName>
</protein>
<comment type="caution">
    <text evidence="1">The sequence shown here is derived from an EMBL/GenBank/DDBJ whole genome shotgun (WGS) entry which is preliminary data.</text>
</comment>
<proteinExistence type="predicted"/>
<dbReference type="AlphaFoldDB" id="A0A3L6DPX0"/>
<organism evidence="1 2">
    <name type="scientific">Zea mays</name>
    <name type="common">Maize</name>
    <dbReference type="NCBI Taxonomy" id="4577"/>
    <lineage>
        <taxon>Eukaryota</taxon>
        <taxon>Viridiplantae</taxon>
        <taxon>Streptophyta</taxon>
        <taxon>Embryophyta</taxon>
        <taxon>Tracheophyta</taxon>
        <taxon>Spermatophyta</taxon>
        <taxon>Magnoliopsida</taxon>
        <taxon>Liliopsida</taxon>
        <taxon>Poales</taxon>
        <taxon>Poaceae</taxon>
        <taxon>PACMAD clade</taxon>
        <taxon>Panicoideae</taxon>
        <taxon>Andropogonodae</taxon>
        <taxon>Andropogoneae</taxon>
        <taxon>Tripsacinae</taxon>
        <taxon>Zea</taxon>
    </lineage>
</organism>
<name>A0A3L6DPX0_MAIZE</name>
<dbReference type="Proteomes" id="UP000251960">
    <property type="component" value="Chromosome 8"/>
</dbReference>
<reference evidence="1 2" key="1">
    <citation type="journal article" date="2018" name="Nat. Genet.">
        <title>Extensive intraspecific gene order and gene structural variations between Mo17 and other maize genomes.</title>
        <authorList>
            <person name="Sun S."/>
            <person name="Zhou Y."/>
            <person name="Chen J."/>
            <person name="Shi J."/>
            <person name="Zhao H."/>
            <person name="Zhao H."/>
            <person name="Song W."/>
            <person name="Zhang M."/>
            <person name="Cui Y."/>
            <person name="Dong X."/>
            <person name="Liu H."/>
            <person name="Ma X."/>
            <person name="Jiao Y."/>
            <person name="Wang B."/>
            <person name="Wei X."/>
            <person name="Stein J.C."/>
            <person name="Glaubitz J.C."/>
            <person name="Lu F."/>
            <person name="Yu G."/>
            <person name="Liang C."/>
            <person name="Fengler K."/>
            <person name="Li B."/>
            <person name="Rafalski A."/>
            <person name="Schnable P.S."/>
            <person name="Ware D.H."/>
            <person name="Buckler E.S."/>
            <person name="Lai J."/>
        </authorList>
    </citation>
    <scope>NUCLEOTIDE SEQUENCE [LARGE SCALE GENOMIC DNA]</scope>
    <source>
        <strain evidence="2">cv. Missouri 17</strain>
        <tissue evidence="1">Seedling</tissue>
    </source>
</reference>
<evidence type="ECO:0000313" key="2">
    <source>
        <dbReference type="Proteomes" id="UP000251960"/>
    </source>
</evidence>
<sequence length="42" mass="4755">MVNWRNSLAIMANFQISPHASLRRQVATVTSPRRLPPPALQK</sequence>